<comment type="caution">
    <text evidence="3">The sequence shown here is derived from an EMBL/GenBank/DDBJ whole genome shotgun (WGS) entry which is preliminary data.</text>
</comment>
<evidence type="ECO:0000259" key="2">
    <source>
        <dbReference type="Pfam" id="PF00501"/>
    </source>
</evidence>
<organism evidence="3 4">
    <name type="scientific">marine gamma proteobacterium HTCC2143</name>
    <dbReference type="NCBI Taxonomy" id="247633"/>
    <lineage>
        <taxon>Bacteria</taxon>
        <taxon>Pseudomonadati</taxon>
        <taxon>Pseudomonadota</taxon>
        <taxon>Gammaproteobacteria</taxon>
        <taxon>Cellvibrionales</taxon>
        <taxon>Spongiibacteraceae</taxon>
        <taxon>BD1-7 clade</taxon>
    </lineage>
</organism>
<dbReference type="AlphaFoldDB" id="A0YB53"/>
<dbReference type="InterPro" id="IPR020845">
    <property type="entry name" value="AMP-binding_CS"/>
</dbReference>
<evidence type="ECO:0000313" key="3">
    <source>
        <dbReference type="EMBL" id="EAW31783.1"/>
    </source>
</evidence>
<gene>
    <name evidence="3" type="ORF">GP2143_05015</name>
</gene>
<dbReference type="Gene3D" id="3.40.50.12780">
    <property type="entry name" value="N-terminal domain of ligase-like"/>
    <property type="match status" value="1"/>
</dbReference>
<dbReference type="EMBL" id="AAVT01000002">
    <property type="protein sequence ID" value="EAW31783.1"/>
    <property type="molecule type" value="Genomic_DNA"/>
</dbReference>
<dbReference type="GO" id="GO:0016874">
    <property type="term" value="F:ligase activity"/>
    <property type="evidence" value="ECO:0007669"/>
    <property type="project" value="UniProtKB-KW"/>
</dbReference>
<dbReference type="SUPFAM" id="SSF56801">
    <property type="entry name" value="Acetyl-CoA synthetase-like"/>
    <property type="match status" value="1"/>
</dbReference>
<dbReference type="InterPro" id="IPR045851">
    <property type="entry name" value="AMP-bd_C_sf"/>
</dbReference>
<keyword evidence="4" id="KW-1185">Reference proteome</keyword>
<name>A0YB53_9GAMM</name>
<dbReference type="Gene3D" id="3.30.300.30">
    <property type="match status" value="1"/>
</dbReference>
<reference evidence="3 4" key="1">
    <citation type="journal article" date="2010" name="J. Bacteriol.">
        <title>Genome sequence of the oligotrophic marine Gammaproteobacterium HTCC2143, isolated from the Oregon Coast.</title>
        <authorList>
            <person name="Oh H.M."/>
            <person name="Kang I."/>
            <person name="Ferriera S."/>
            <person name="Giovannoni S.J."/>
            <person name="Cho J.C."/>
        </authorList>
    </citation>
    <scope>NUCLEOTIDE SEQUENCE [LARGE SCALE GENOMIC DNA]</scope>
    <source>
        <strain evidence="3 4">HTCC2143</strain>
    </source>
</reference>
<evidence type="ECO:0000256" key="1">
    <source>
        <dbReference type="ARBA" id="ARBA00022598"/>
    </source>
</evidence>
<dbReference type="eggNOG" id="COG1022">
    <property type="taxonomic scope" value="Bacteria"/>
</dbReference>
<dbReference type="PANTHER" id="PTHR43767:SF8">
    <property type="entry name" value="LONG-CHAIN-FATTY-ACID--COA LIGASE"/>
    <property type="match status" value="1"/>
</dbReference>
<dbReference type="InterPro" id="IPR050237">
    <property type="entry name" value="ATP-dep_AMP-bd_enzyme"/>
</dbReference>
<dbReference type="Proteomes" id="UP000004931">
    <property type="component" value="Unassembled WGS sequence"/>
</dbReference>
<keyword evidence="1" id="KW-0436">Ligase</keyword>
<feature type="domain" description="AMP-dependent synthetase/ligase" evidence="2">
    <location>
        <begin position="20"/>
        <end position="337"/>
    </location>
</feature>
<dbReference type="InterPro" id="IPR042099">
    <property type="entry name" value="ANL_N_sf"/>
</dbReference>
<dbReference type="PROSITE" id="PS00455">
    <property type="entry name" value="AMP_BINDING"/>
    <property type="match status" value="1"/>
</dbReference>
<evidence type="ECO:0000313" key="4">
    <source>
        <dbReference type="Proteomes" id="UP000004931"/>
    </source>
</evidence>
<dbReference type="Pfam" id="PF00501">
    <property type="entry name" value="AMP-binding"/>
    <property type="match status" value="1"/>
</dbReference>
<sequence>MTENYFTLSKILRDPLLAELPAVTTDSESLSYAELSSKVDITAEWLSTQQPKMVALHAENSIDWVVIDLACQIAGICCIPLPDYFSHQQSLHCIADAGVDLLISDSRDLADQLTEIDAIDGLQLSLQAWELAVPDKNSNPILVPEHTQKITYTSGSTGNPKGVCLSTNQQWQVAQSLASAIAIDNPKHLCLLPLGTLLENAAGIYAPLLSGGNIVLVDGKSRGLDGSSGLDLLQLVTCISQWQPNTLIILPQLLTALIAACEMGCEAPESLRFVAVGGGKVAPELIQQADDYGIPVYEGYGLSECCSVVSLNTPKHNKPGTVGKPLPHCRVSTIDGEIHVEGASHLGYLGDPDSWNTALIATGDLGHLDKEGYLIVNGRRKNLLISSFGRNISPEWVESALMARPLFTQCIVVGDSRPHLTALVSTPDHVSNENVDSWIQRVNSNLPDYARVKSWEIIDKEQWQGLFTANGRPRRDDINRHFAKKIDELYSPQNTHATEVVTQ</sequence>
<accession>A0YB53</accession>
<proteinExistence type="predicted"/>
<dbReference type="Pfam" id="PF23562">
    <property type="entry name" value="AMP-binding_C_3"/>
    <property type="match status" value="1"/>
</dbReference>
<dbReference type="STRING" id="247633.GP2143_05015"/>
<dbReference type="PANTHER" id="PTHR43767">
    <property type="entry name" value="LONG-CHAIN-FATTY-ACID--COA LIGASE"/>
    <property type="match status" value="1"/>
</dbReference>
<protein>
    <submittedName>
        <fullName evidence="3">Long-chain acyl-CoA synthetase (AMP-forming)</fullName>
    </submittedName>
</protein>
<dbReference type="InterPro" id="IPR000873">
    <property type="entry name" value="AMP-dep_synth/lig_dom"/>
</dbReference>